<evidence type="ECO:0000256" key="4">
    <source>
        <dbReference type="ARBA" id="ARBA00022801"/>
    </source>
</evidence>
<keyword evidence="6" id="KW-1133">Transmembrane helix</keyword>
<dbReference type="KEGG" id="aten:116305864"/>
<protein>
    <submittedName>
        <fullName evidence="9">Uncharacterized protein LOC116305864</fullName>
    </submittedName>
</protein>
<dbReference type="InterPro" id="IPR019819">
    <property type="entry name" value="Carboxylesterase_B_CS"/>
</dbReference>
<dbReference type="InterPro" id="IPR051093">
    <property type="entry name" value="Neuroligin/BSAL"/>
</dbReference>
<name>A0A6P8J0K9_ACTTE</name>
<dbReference type="InterPro" id="IPR029058">
    <property type="entry name" value="AB_hydrolase_fold"/>
</dbReference>
<reference evidence="9" key="1">
    <citation type="submission" date="2025-08" db="UniProtKB">
        <authorList>
            <consortium name="RefSeq"/>
        </authorList>
    </citation>
    <scope>IDENTIFICATION</scope>
    <source>
        <tissue evidence="9">Tentacle</tissue>
    </source>
</reference>
<dbReference type="InterPro" id="IPR002018">
    <property type="entry name" value="CarbesteraseB"/>
</dbReference>
<dbReference type="InterPro" id="IPR000997">
    <property type="entry name" value="Cholinesterase"/>
</dbReference>
<dbReference type="PANTHER" id="PTHR43903">
    <property type="entry name" value="NEUROLIGIN"/>
    <property type="match status" value="1"/>
</dbReference>
<evidence type="ECO:0000256" key="2">
    <source>
        <dbReference type="ARBA" id="ARBA00010515"/>
    </source>
</evidence>
<dbReference type="OrthoDB" id="5962005at2759"/>
<keyword evidence="8" id="KW-1185">Reference proteome</keyword>
<evidence type="ECO:0000313" key="9">
    <source>
        <dbReference type="RefSeq" id="XP_031571703.1"/>
    </source>
</evidence>
<evidence type="ECO:0000256" key="3">
    <source>
        <dbReference type="ARBA" id="ARBA00022729"/>
    </source>
</evidence>
<feature type="domain" description="Carboxylesterase type B" evidence="7">
    <location>
        <begin position="2"/>
        <end position="464"/>
    </location>
</feature>
<feature type="active site" description="Charge relay system" evidence="5">
    <location>
        <position position="967"/>
    </location>
</feature>
<organism evidence="8 9">
    <name type="scientific">Actinia tenebrosa</name>
    <name type="common">Australian red waratah sea anemone</name>
    <dbReference type="NCBI Taxonomy" id="6105"/>
    <lineage>
        <taxon>Eukaryota</taxon>
        <taxon>Metazoa</taxon>
        <taxon>Cnidaria</taxon>
        <taxon>Anthozoa</taxon>
        <taxon>Hexacorallia</taxon>
        <taxon>Actiniaria</taxon>
        <taxon>Actiniidae</taxon>
        <taxon>Actinia</taxon>
    </lineage>
</organism>
<feature type="domain" description="Carboxylesterase type B" evidence="7">
    <location>
        <begin position="533"/>
        <end position="1052"/>
    </location>
</feature>
<evidence type="ECO:0000256" key="6">
    <source>
        <dbReference type="SAM" id="Phobius"/>
    </source>
</evidence>
<sequence>MTRNATEFQNMCPQPSMDVNSPLQGLSDTSEDCLFINVFVPGQNTENLAVMVWIHGGAYVVGTAGTSSYDGSVLATEEGVIVVTFNYRLGALGFLSTGSEGDLKGNYGMQDQVQALEWVKNNIKRFGGNPNNVTIFGESAGGMSVSLLMLSPLAKGLFKNVILQSGAAPALYTVLLDKEPNEKAERFANALGCPTLSDLKNCATKKNISEIITAQLKVNSTMLLAPFAPVVDGKFFESKGSYEDQGSVMIGVTRDEGSLGVLYIPGVLDAIPGIDKGLNHSDFVEKVNTTTWVRGQNEEVLKSIFQEYTNWANTDDKEANRQGYVDAFADALFKAPAISSAQIFSKKGMKTYFYQIEYGSDVGADGIPIPEWRRAYHGADVPYVFGHPLLNVSKLRNKNDTDVKFSRTIMGYWAAFAKTGMPDPSSGQNAVKWPLYTMANQQYLSLKPTPEAKSNLLAAKMNFWNSYLGTLKSEEKKPCPKDLTQELDEKVINISRWFKMYILRFQALSLVFGLICLLCVMLQASGAVAVIPTPIVNTTAGPIVGKNETLATGKSVLKYLGIPYAKAARFEDPTDPDSWNMTRNATEFGKRCPQPSLNISAPLSYLPEMSEECLFINIFAPGKKTENSSMGLSVMVWVHGGAYVFGTAGSAMYDGSVLASEEDVIVVTFNYRLGALGLLSTGRDRNLKGNYGMLDQVFALRWVNNNMRSFGGDPSKITIFGESAGGMSVSLLMLSPLAKGLYKNVILQSGAAPALYTALLDNEPKERAKMFADALGCPELSDLKNCATKKNISEIITAQLKVNSTMLLAPFAPVVDGNFLKESPIDILQNGTFSYHKEGSVMIGVMRDEGTRATGYLPGVQVAIPNINEGLQYSEFVRRVKSINWVRDQNEEISKSIIQQYTNWPNTSDLNANRQGFLDANADAAYKAPAILSAKVFDKKGIRTFFYQFDYSTDENKTIPEWRRVFHGADIKYVFGDPLLKHPNELNNTDVQFSKSVMKYWATFAKTGNPNPSSGQNAVQWPLYTTANQQYLSLKPTPEAKSNLLAARMNFWNSYLGTLKFEEKKPCPEDLSQELDEKEKYVLGLAIAVGVLGLLAIILIIVIICMKRKSKSVNIS</sequence>
<dbReference type="GO" id="GO:0004104">
    <property type="term" value="F:cholinesterase activity"/>
    <property type="evidence" value="ECO:0007669"/>
    <property type="project" value="InterPro"/>
</dbReference>
<keyword evidence="3" id="KW-0732">Signal</keyword>
<dbReference type="PRINTS" id="PR00878">
    <property type="entry name" value="CHOLNESTRASE"/>
</dbReference>
<keyword evidence="4" id="KW-0378">Hydrolase</keyword>
<comment type="similarity">
    <text evidence="1">Belongs to the type-B carboxylesterase/lipase family.</text>
</comment>
<dbReference type="InParanoid" id="A0A6P8J0K9"/>
<dbReference type="AlphaFoldDB" id="A0A6P8J0K9"/>
<dbReference type="Gene3D" id="3.40.50.1820">
    <property type="entry name" value="alpha/beta hydrolase"/>
    <property type="match status" value="2"/>
</dbReference>
<evidence type="ECO:0000256" key="1">
    <source>
        <dbReference type="ARBA" id="ARBA00005964"/>
    </source>
</evidence>
<feature type="active site" description="Acyl-ester intermediate" evidence="5">
    <location>
        <position position="723"/>
    </location>
</feature>
<dbReference type="SUPFAM" id="SSF53474">
    <property type="entry name" value="alpha/beta-Hydrolases"/>
    <property type="match status" value="2"/>
</dbReference>
<dbReference type="FunFam" id="3.40.50.1820:FF:000128">
    <property type="entry name" value="Carboxylic ester hydrolase"/>
    <property type="match status" value="1"/>
</dbReference>
<evidence type="ECO:0000256" key="5">
    <source>
        <dbReference type="PIRSR" id="PIRSR600997-1"/>
    </source>
</evidence>
<evidence type="ECO:0000259" key="7">
    <source>
        <dbReference type="Pfam" id="PF00135"/>
    </source>
</evidence>
<dbReference type="FunFam" id="3.40.50.1820:FF:000127">
    <property type="entry name" value="Thyroglobulin"/>
    <property type="match status" value="1"/>
</dbReference>
<dbReference type="GeneID" id="116305864"/>
<dbReference type="InterPro" id="IPR002168">
    <property type="entry name" value="Lipase_GDXG_HIS_AS"/>
</dbReference>
<comment type="similarity">
    <text evidence="2">Belongs to the 'GDXG' lipolytic enzyme family.</text>
</comment>
<evidence type="ECO:0000313" key="8">
    <source>
        <dbReference type="Proteomes" id="UP000515163"/>
    </source>
</evidence>
<gene>
    <name evidence="9" type="primary">LOC116305864</name>
</gene>
<keyword evidence="6" id="KW-0472">Membrane</keyword>
<dbReference type="Proteomes" id="UP000515163">
    <property type="component" value="Unplaced"/>
</dbReference>
<proteinExistence type="inferred from homology"/>
<dbReference type="PROSITE" id="PS00941">
    <property type="entry name" value="CARBOXYLESTERASE_B_2"/>
    <property type="match status" value="1"/>
</dbReference>
<dbReference type="InterPro" id="IPR019826">
    <property type="entry name" value="Carboxylesterase_B_AS"/>
</dbReference>
<dbReference type="PROSITE" id="PS01173">
    <property type="entry name" value="LIPASE_GDXG_HIS"/>
    <property type="match status" value="1"/>
</dbReference>
<keyword evidence="6" id="KW-0812">Transmembrane</keyword>
<dbReference type="RefSeq" id="XP_031571703.1">
    <property type="nucleotide sequence ID" value="XM_031715843.1"/>
</dbReference>
<dbReference type="Pfam" id="PF00135">
    <property type="entry name" value="COesterase"/>
    <property type="match status" value="2"/>
</dbReference>
<feature type="transmembrane region" description="Helical" evidence="6">
    <location>
        <begin position="1081"/>
        <end position="1106"/>
    </location>
</feature>
<feature type="active site" description="Charge relay system" evidence="5">
    <location>
        <position position="849"/>
    </location>
</feature>
<dbReference type="PROSITE" id="PS00122">
    <property type="entry name" value="CARBOXYLESTERASE_B_1"/>
    <property type="match status" value="2"/>
</dbReference>
<accession>A0A6P8J0K9</accession>